<keyword evidence="3" id="KW-0678">Repressor</keyword>
<keyword evidence="4" id="KW-1005">Bacterial flagellum biogenesis</keyword>
<dbReference type="NCBIfam" id="TIGR03824">
    <property type="entry name" value="FlgM_jcvi"/>
    <property type="match status" value="1"/>
</dbReference>
<sequence length="114" mass="12317">MAINNVNNGLPKAPVDNNKVNTQQQTQQNQSAAKQSATAQAQQATTAPRQDSVSLTQSAQQLSQVQKKSADAPVNQEKVDKLKKAIQSGEYKVDPQSLAKKIARLESEIFGLKS</sequence>
<reference evidence="12" key="1">
    <citation type="submission" date="2016-11" db="EMBL/GenBank/DDBJ databases">
        <authorList>
            <person name="Varghese N."/>
            <person name="Submissions S."/>
        </authorList>
    </citation>
    <scope>NUCLEOTIDE SEQUENCE [LARGE SCALE GENOMIC DNA]</scope>
    <source>
        <strain evidence="12">CGMCC 1.8995</strain>
    </source>
</reference>
<keyword evidence="11" id="KW-0969">Cilium</keyword>
<dbReference type="AlphaFoldDB" id="A0A1M5GS92"/>
<comment type="function">
    <text evidence="7">Responsible for the coupling of flagellin expression to flagellar assembly by preventing expression of the flagellin genes when a component of the middle class of proteins is defective. It negatively regulates flagellar genes by inhibiting the activity of FliA by directly binding to FliA.</text>
</comment>
<keyword evidence="11" id="KW-0282">Flagellum</keyword>
<name>A0A1M5GS92_9ALTE</name>
<keyword evidence="12" id="KW-1185">Reference proteome</keyword>
<evidence type="ECO:0000256" key="2">
    <source>
        <dbReference type="ARBA" id="ARBA00017823"/>
    </source>
</evidence>
<dbReference type="Proteomes" id="UP000184520">
    <property type="component" value="Unassembled WGS sequence"/>
</dbReference>
<accession>A0A1M5GS92</accession>
<evidence type="ECO:0000313" key="11">
    <source>
        <dbReference type="EMBL" id="SHG06624.1"/>
    </source>
</evidence>
<dbReference type="GO" id="GO:0044781">
    <property type="term" value="P:bacterial-type flagellum organization"/>
    <property type="evidence" value="ECO:0007669"/>
    <property type="project" value="UniProtKB-KW"/>
</dbReference>
<feature type="compositionally biased region" description="Low complexity" evidence="9">
    <location>
        <begin position="21"/>
        <end position="47"/>
    </location>
</feature>
<feature type="domain" description="Anti-sigma-28 factor FlgM C-terminal" evidence="10">
    <location>
        <begin position="51"/>
        <end position="103"/>
    </location>
</feature>
<evidence type="ECO:0000256" key="7">
    <source>
        <dbReference type="ARBA" id="ARBA00024739"/>
    </source>
</evidence>
<dbReference type="STRING" id="634436.SAMN05216361_1152"/>
<evidence type="ECO:0000313" key="12">
    <source>
        <dbReference type="Proteomes" id="UP000184520"/>
    </source>
</evidence>
<keyword evidence="11" id="KW-0966">Cell projection</keyword>
<keyword evidence="5" id="KW-0805">Transcription regulation</keyword>
<dbReference type="OrthoDB" id="5797147at2"/>
<evidence type="ECO:0000259" key="10">
    <source>
        <dbReference type="Pfam" id="PF04316"/>
    </source>
</evidence>
<dbReference type="Pfam" id="PF04316">
    <property type="entry name" value="FlgM"/>
    <property type="match status" value="1"/>
</dbReference>
<gene>
    <name evidence="11" type="ORF">SAMN05216361_1152</name>
</gene>
<evidence type="ECO:0000256" key="8">
    <source>
        <dbReference type="ARBA" id="ARBA00030117"/>
    </source>
</evidence>
<evidence type="ECO:0000256" key="3">
    <source>
        <dbReference type="ARBA" id="ARBA00022491"/>
    </source>
</evidence>
<organism evidence="11 12">
    <name type="scientific">Marisediminitalea aggregata</name>
    <dbReference type="NCBI Taxonomy" id="634436"/>
    <lineage>
        <taxon>Bacteria</taxon>
        <taxon>Pseudomonadati</taxon>
        <taxon>Pseudomonadota</taxon>
        <taxon>Gammaproteobacteria</taxon>
        <taxon>Alteromonadales</taxon>
        <taxon>Alteromonadaceae</taxon>
        <taxon>Marisediminitalea</taxon>
    </lineage>
</organism>
<evidence type="ECO:0000256" key="6">
    <source>
        <dbReference type="ARBA" id="ARBA00023163"/>
    </source>
</evidence>
<feature type="compositionally biased region" description="Polar residues" evidence="9">
    <location>
        <begin position="48"/>
        <end position="67"/>
    </location>
</feature>
<dbReference type="EMBL" id="FQWD01000002">
    <property type="protein sequence ID" value="SHG06624.1"/>
    <property type="molecule type" value="Genomic_DNA"/>
</dbReference>
<dbReference type="InterPro" id="IPR031316">
    <property type="entry name" value="FlgM_C"/>
</dbReference>
<dbReference type="InterPro" id="IPR035890">
    <property type="entry name" value="Anti-sigma-28_factor_FlgM_sf"/>
</dbReference>
<proteinExistence type="inferred from homology"/>
<comment type="similarity">
    <text evidence="1">Belongs to the FlgM family.</text>
</comment>
<dbReference type="GO" id="GO:0045892">
    <property type="term" value="P:negative regulation of DNA-templated transcription"/>
    <property type="evidence" value="ECO:0007669"/>
    <property type="project" value="InterPro"/>
</dbReference>
<dbReference type="RefSeq" id="WP_073319249.1">
    <property type="nucleotide sequence ID" value="NZ_FQWD01000002.1"/>
</dbReference>
<keyword evidence="6" id="KW-0804">Transcription</keyword>
<evidence type="ECO:0000256" key="5">
    <source>
        <dbReference type="ARBA" id="ARBA00023015"/>
    </source>
</evidence>
<evidence type="ECO:0000256" key="9">
    <source>
        <dbReference type="SAM" id="MobiDB-lite"/>
    </source>
</evidence>
<evidence type="ECO:0000256" key="4">
    <source>
        <dbReference type="ARBA" id="ARBA00022795"/>
    </source>
</evidence>
<dbReference type="SUPFAM" id="SSF101498">
    <property type="entry name" value="Anti-sigma factor FlgM"/>
    <property type="match status" value="1"/>
</dbReference>
<evidence type="ECO:0000256" key="1">
    <source>
        <dbReference type="ARBA" id="ARBA00005322"/>
    </source>
</evidence>
<protein>
    <recommendedName>
        <fullName evidence="2">Negative regulator of flagellin synthesis</fullName>
    </recommendedName>
    <alternativeName>
        <fullName evidence="8">Anti-sigma-28 factor</fullName>
    </alternativeName>
</protein>
<dbReference type="InterPro" id="IPR007412">
    <property type="entry name" value="FlgM"/>
</dbReference>
<feature type="region of interest" description="Disordered" evidence="9">
    <location>
        <begin position="1"/>
        <end position="76"/>
    </location>
</feature>